<dbReference type="SUPFAM" id="SSF53474">
    <property type="entry name" value="alpha/beta-Hydrolases"/>
    <property type="match status" value="1"/>
</dbReference>
<proteinExistence type="inferred from homology"/>
<dbReference type="GO" id="GO:0016042">
    <property type="term" value="P:lipid catabolic process"/>
    <property type="evidence" value="ECO:0007669"/>
    <property type="project" value="UniProtKB-KW"/>
</dbReference>
<evidence type="ECO:0000256" key="1">
    <source>
        <dbReference type="ARBA" id="ARBA00007920"/>
    </source>
</evidence>
<dbReference type="InterPro" id="IPR016445">
    <property type="entry name" value="Rog1_fam"/>
</dbReference>
<protein>
    <recommendedName>
        <fullName evidence="3">DUF676 domain-containing protein</fullName>
    </recommendedName>
</protein>
<dbReference type="PANTHER" id="PTHR12482">
    <property type="entry name" value="LIPASE ROG1-RELATED-RELATED"/>
    <property type="match status" value="1"/>
</dbReference>
<dbReference type="Gene3D" id="3.40.50.1820">
    <property type="entry name" value="alpha/beta hydrolase"/>
    <property type="match status" value="1"/>
</dbReference>
<evidence type="ECO:0000259" key="3">
    <source>
        <dbReference type="Pfam" id="PF05057"/>
    </source>
</evidence>
<gene>
    <name evidence="4" type="ORF">RI543_002404</name>
</gene>
<dbReference type="PANTHER" id="PTHR12482:SF20">
    <property type="entry name" value="LIPASE YDR444W-RELATED"/>
    <property type="match status" value="1"/>
</dbReference>
<evidence type="ECO:0000256" key="2">
    <source>
        <dbReference type="ARBA" id="ARBA00022963"/>
    </source>
</evidence>
<keyword evidence="2" id="KW-0442">Lipid degradation</keyword>
<dbReference type="InterPro" id="IPR007751">
    <property type="entry name" value="DUF676_lipase-like"/>
</dbReference>
<reference evidence="5" key="1">
    <citation type="submission" date="2023-07" db="EMBL/GenBank/DDBJ databases">
        <title>A draft genome of Kazachstania heterogenica Y-27499.</title>
        <authorList>
            <person name="Donic C."/>
            <person name="Kralova J.S."/>
            <person name="Fidel L."/>
            <person name="Ben-Dor S."/>
            <person name="Jung S."/>
        </authorList>
    </citation>
    <scope>NUCLEOTIDE SEQUENCE [LARGE SCALE GENOMIC DNA]</scope>
    <source>
        <strain evidence="5">Y27499</strain>
    </source>
</reference>
<accession>A0AAN7ZXU2</accession>
<keyword evidence="2" id="KW-0443">Lipid metabolism</keyword>
<dbReference type="AlphaFoldDB" id="A0AAN7ZXU2"/>
<evidence type="ECO:0000313" key="4">
    <source>
        <dbReference type="EMBL" id="KAK5779866.1"/>
    </source>
</evidence>
<name>A0AAN7ZXU2_9SACH</name>
<dbReference type="Pfam" id="PF05057">
    <property type="entry name" value="DUF676"/>
    <property type="match status" value="1"/>
</dbReference>
<dbReference type="EMBL" id="JAWIZZ010000045">
    <property type="protein sequence ID" value="KAK5779866.1"/>
    <property type="molecule type" value="Genomic_DNA"/>
</dbReference>
<evidence type="ECO:0000313" key="5">
    <source>
        <dbReference type="Proteomes" id="UP001306508"/>
    </source>
</evidence>
<feature type="domain" description="DUF676" evidence="3">
    <location>
        <begin position="193"/>
        <end position="410"/>
    </location>
</feature>
<organism evidence="4 5">
    <name type="scientific">Arxiozyma heterogenica</name>
    <dbReference type="NCBI Taxonomy" id="278026"/>
    <lineage>
        <taxon>Eukaryota</taxon>
        <taxon>Fungi</taxon>
        <taxon>Dikarya</taxon>
        <taxon>Ascomycota</taxon>
        <taxon>Saccharomycotina</taxon>
        <taxon>Saccharomycetes</taxon>
        <taxon>Saccharomycetales</taxon>
        <taxon>Saccharomycetaceae</taxon>
        <taxon>Arxiozyma</taxon>
    </lineage>
</organism>
<sequence length="639" mass="74124">MFQSTYENGKLLFNEFREHKIGGMSRFKIIINRNRLIEQGILKPEDQFLHLRIKNEESPLLRGVWITGPYSYYVDMRPINYDENIRYEGKEPIEFMENLKPDQAFKATLRFNKGSQVEGTDGTYCWIVDILSQLALVSFVAIKFSIRIGTSRRVTKSKKSRQVKTTILDKETFNIEEWDENTLWNLPPKYGHNKSVHLVIITHGIFSNIGCDMLYMKDKIEQVSNSVDDSINSNVIVRGYMGNMGKSERGIHYLGKRVGDYILKLVDQLQGEEKYCIDKISFIGHSLGGPTQSMAIHYIQVKRPDFFERIQPINFITLASPYLGVIGDFPFYLSVPLDMGFLGLTGRDLNLKYTPFQSKDGLYIEEGNEAFPRLILEIIPHEPIRSIFEKFTNRTLYANVVNDGIVPLRTAALMYLDWKGLANVDKVKHNEKPESNSQMELREGSHISEIPKEEDMDIKTSERLHFPNLIKEVRRKNKKFGRAQTIDVINSNIESNNKDVFKYAPDEASAVKSALSTLTAPIPSQEYIKNPEARTDSIIHDRIYRPDQLPPRHYLDRPIYKKIVYPNENVNRIQERIAREWQETMEWRKVLVKIQPDSHNNIVVRRRFTNLYGNVAVTHMANEHFGVKACEKYSKTLIR</sequence>
<dbReference type="GO" id="GO:0047372">
    <property type="term" value="F:monoacylglycerol lipase activity"/>
    <property type="evidence" value="ECO:0007669"/>
    <property type="project" value="TreeGrafter"/>
</dbReference>
<dbReference type="InterPro" id="IPR044294">
    <property type="entry name" value="Lipase-like"/>
</dbReference>
<comment type="similarity">
    <text evidence="1">Belongs to the putative lipase ROG1 family.</text>
</comment>
<dbReference type="PIRSF" id="PIRSF005412">
    <property type="entry name" value="UCP005412_abhydr"/>
    <property type="match status" value="1"/>
</dbReference>
<keyword evidence="5" id="KW-1185">Reference proteome</keyword>
<dbReference type="InterPro" id="IPR029058">
    <property type="entry name" value="AB_hydrolase_fold"/>
</dbReference>
<dbReference type="Proteomes" id="UP001306508">
    <property type="component" value="Unassembled WGS sequence"/>
</dbReference>
<comment type="caution">
    <text evidence="4">The sequence shown here is derived from an EMBL/GenBank/DDBJ whole genome shotgun (WGS) entry which is preliminary data.</text>
</comment>